<comment type="caution">
    <text evidence="1">The sequence shown here is derived from an EMBL/GenBank/DDBJ whole genome shotgun (WGS) entry which is preliminary data.</text>
</comment>
<dbReference type="AlphaFoldDB" id="X1NGZ9"/>
<feature type="non-terminal residue" evidence="1">
    <location>
        <position position="1"/>
    </location>
</feature>
<reference evidence="1" key="1">
    <citation type="journal article" date="2014" name="Front. Microbiol.">
        <title>High frequency of phylogenetically diverse reductive dehalogenase-homologous genes in deep subseafloor sedimentary metagenomes.</title>
        <authorList>
            <person name="Kawai M."/>
            <person name="Futagami T."/>
            <person name="Toyoda A."/>
            <person name="Takaki Y."/>
            <person name="Nishi S."/>
            <person name="Hori S."/>
            <person name="Arai W."/>
            <person name="Tsubouchi T."/>
            <person name="Morono Y."/>
            <person name="Uchiyama I."/>
            <person name="Ito T."/>
            <person name="Fujiyama A."/>
            <person name="Inagaki F."/>
            <person name="Takami H."/>
        </authorList>
    </citation>
    <scope>NUCLEOTIDE SEQUENCE</scope>
    <source>
        <strain evidence="1">Expedition CK06-06</strain>
    </source>
</reference>
<gene>
    <name evidence="1" type="ORF">S06H3_37765</name>
</gene>
<sequence length="39" mass="4395">FAFELLSRVIRPEKLAKEEPGIVLVRTNLANFHDTLADA</sequence>
<organism evidence="1">
    <name type="scientific">marine sediment metagenome</name>
    <dbReference type="NCBI Taxonomy" id="412755"/>
    <lineage>
        <taxon>unclassified sequences</taxon>
        <taxon>metagenomes</taxon>
        <taxon>ecological metagenomes</taxon>
    </lineage>
</organism>
<accession>X1NGZ9</accession>
<evidence type="ECO:0000313" key="1">
    <source>
        <dbReference type="EMBL" id="GAI26065.1"/>
    </source>
</evidence>
<name>X1NGZ9_9ZZZZ</name>
<proteinExistence type="predicted"/>
<protein>
    <submittedName>
        <fullName evidence="1">Uncharacterized protein</fullName>
    </submittedName>
</protein>
<dbReference type="EMBL" id="BARV01022969">
    <property type="protein sequence ID" value="GAI26065.1"/>
    <property type="molecule type" value="Genomic_DNA"/>
</dbReference>